<accession>A0A7V7V5H5</accession>
<feature type="domain" description="DUF3885" evidence="1">
    <location>
        <begin position="11"/>
        <end position="212"/>
    </location>
</feature>
<proteinExistence type="predicted"/>
<comment type="caution">
    <text evidence="2">The sequence shown here is derived from an EMBL/GenBank/DDBJ whole genome shotgun (WGS) entry which is preliminary data.</text>
</comment>
<sequence>MLLKVGIEMRLNEYMLERFPNLELRPPLFYNWAIGIRFRLGLDYDCNNIYENCPYLEGVYNRAITLFQSLHSTKDDIYIVVDVNDYADGETFKHKLKIFSKYVKEKSDLFKLQKNTIPYVFPEDDEDGAYKTHRFTLKCKVSDFKYIPMLKSICNQDMGIKPSIFHRVYFINVNKNTIFHVYDDRGCDVLAIAPDTIRDMYHTYNDWILDYDRNKIDKLFN</sequence>
<name>A0A7V7V5H5_9BACI</name>
<evidence type="ECO:0000313" key="3">
    <source>
        <dbReference type="Proteomes" id="UP000470409"/>
    </source>
</evidence>
<dbReference type="RefSeq" id="WP_151625880.1">
    <property type="nucleotide sequence ID" value="NZ_WBPG01000014.1"/>
</dbReference>
<dbReference type="AlphaFoldDB" id="A0A7V7V5H5"/>
<dbReference type="EMBL" id="WBPG01000014">
    <property type="protein sequence ID" value="KAB2443620.1"/>
    <property type="molecule type" value="Genomic_DNA"/>
</dbReference>
<dbReference type="Proteomes" id="UP000470409">
    <property type="component" value="Unassembled WGS sequence"/>
</dbReference>
<evidence type="ECO:0000259" key="1">
    <source>
        <dbReference type="Pfam" id="PF13021"/>
    </source>
</evidence>
<dbReference type="Pfam" id="PF13021">
    <property type="entry name" value="DUF3885"/>
    <property type="match status" value="1"/>
</dbReference>
<protein>
    <submittedName>
        <fullName evidence="2">DUF3885 domain-containing protein</fullName>
    </submittedName>
</protein>
<reference evidence="2 3" key="1">
    <citation type="submission" date="2019-10" db="EMBL/GenBank/DDBJ databases">
        <title>Bacillus from the desert of Cuatro Cinegas, Coahuila.</title>
        <authorList>
            <person name="Olmedo-Alvarez G."/>
            <person name="Saldana S."/>
            <person name="Barcelo D."/>
        </authorList>
    </citation>
    <scope>NUCLEOTIDE SEQUENCE [LARGE SCALE GENOMIC DNA]</scope>
    <source>
        <strain evidence="2 3">CH155b_5T</strain>
    </source>
</reference>
<organism evidence="2 3">
    <name type="scientific">Bacillus luti</name>
    <dbReference type="NCBI Taxonomy" id="2026191"/>
    <lineage>
        <taxon>Bacteria</taxon>
        <taxon>Bacillati</taxon>
        <taxon>Bacillota</taxon>
        <taxon>Bacilli</taxon>
        <taxon>Bacillales</taxon>
        <taxon>Bacillaceae</taxon>
        <taxon>Bacillus</taxon>
        <taxon>Bacillus cereus group</taxon>
    </lineage>
</organism>
<dbReference type="InterPro" id="IPR024976">
    <property type="entry name" value="DUF3885"/>
</dbReference>
<gene>
    <name evidence="2" type="ORF">F8163_11180</name>
</gene>
<evidence type="ECO:0000313" key="2">
    <source>
        <dbReference type="EMBL" id="KAB2443620.1"/>
    </source>
</evidence>